<evidence type="ECO:0000256" key="1">
    <source>
        <dbReference type="ARBA" id="ARBA00004141"/>
    </source>
</evidence>
<evidence type="ECO:0000313" key="11">
    <source>
        <dbReference type="RefSeq" id="XP_034104034.1"/>
    </source>
</evidence>
<keyword evidence="5 7" id="KW-0472">Membrane</keyword>
<protein>
    <submittedName>
        <fullName evidence="10 11">Phosphatidate phosphatase</fullName>
    </submittedName>
</protein>
<evidence type="ECO:0000256" key="3">
    <source>
        <dbReference type="ARBA" id="ARBA00022692"/>
    </source>
</evidence>
<evidence type="ECO:0000256" key="4">
    <source>
        <dbReference type="ARBA" id="ARBA00022989"/>
    </source>
</evidence>
<organism evidence="9 11">
    <name type="scientific">Drosophila albomicans</name>
    <name type="common">Fruit fly</name>
    <dbReference type="NCBI Taxonomy" id="7291"/>
    <lineage>
        <taxon>Eukaryota</taxon>
        <taxon>Metazoa</taxon>
        <taxon>Ecdysozoa</taxon>
        <taxon>Arthropoda</taxon>
        <taxon>Hexapoda</taxon>
        <taxon>Insecta</taxon>
        <taxon>Pterygota</taxon>
        <taxon>Neoptera</taxon>
        <taxon>Endopterygota</taxon>
        <taxon>Diptera</taxon>
        <taxon>Brachycera</taxon>
        <taxon>Muscomorpha</taxon>
        <taxon>Ephydroidea</taxon>
        <taxon>Drosophilidae</taxon>
        <taxon>Drosophila</taxon>
    </lineage>
</organism>
<feature type="compositionally biased region" description="Basic and acidic residues" evidence="6">
    <location>
        <begin position="24"/>
        <end position="35"/>
    </location>
</feature>
<dbReference type="RefSeq" id="XP_034104034.1">
    <property type="nucleotide sequence ID" value="XM_034248143.2"/>
</dbReference>
<feature type="transmembrane region" description="Helical" evidence="7">
    <location>
        <begin position="279"/>
        <end position="298"/>
    </location>
</feature>
<dbReference type="GeneID" id="117567874"/>
<evidence type="ECO:0000256" key="6">
    <source>
        <dbReference type="SAM" id="MobiDB-lite"/>
    </source>
</evidence>
<dbReference type="CDD" id="cd03384">
    <property type="entry name" value="PAP2_wunen"/>
    <property type="match status" value="1"/>
</dbReference>
<keyword evidence="4 7" id="KW-1133">Transmembrane helix</keyword>
<evidence type="ECO:0000256" key="7">
    <source>
        <dbReference type="SAM" id="Phobius"/>
    </source>
</evidence>
<dbReference type="PANTHER" id="PTHR10165">
    <property type="entry name" value="LIPID PHOSPHATE PHOSPHATASE"/>
    <property type="match status" value="1"/>
</dbReference>
<dbReference type="GO" id="GO:0046839">
    <property type="term" value="P:phospholipid dephosphorylation"/>
    <property type="evidence" value="ECO:0007669"/>
    <property type="project" value="TreeGrafter"/>
</dbReference>
<evidence type="ECO:0000256" key="5">
    <source>
        <dbReference type="ARBA" id="ARBA00023136"/>
    </source>
</evidence>
<name>A0A6P8WN24_DROAB</name>
<comment type="similarity">
    <text evidence="2">Belongs to the PA-phosphatase related phosphoesterase family.</text>
</comment>
<comment type="subcellular location">
    <subcellularLocation>
        <location evidence="1">Membrane</location>
        <topology evidence="1">Multi-pass membrane protein</topology>
    </subcellularLocation>
</comment>
<dbReference type="OrthoDB" id="8907274at2759"/>
<dbReference type="GO" id="GO:0008195">
    <property type="term" value="F:phosphatidate phosphatase activity"/>
    <property type="evidence" value="ECO:0007669"/>
    <property type="project" value="TreeGrafter"/>
</dbReference>
<dbReference type="GO" id="GO:0007165">
    <property type="term" value="P:signal transduction"/>
    <property type="evidence" value="ECO:0007669"/>
    <property type="project" value="TreeGrafter"/>
</dbReference>
<dbReference type="AlphaFoldDB" id="A0A6P8WN24"/>
<dbReference type="InterPro" id="IPR000326">
    <property type="entry name" value="PAP2/HPO"/>
</dbReference>
<dbReference type="Pfam" id="PF01569">
    <property type="entry name" value="PAP2"/>
    <property type="match status" value="1"/>
</dbReference>
<dbReference type="SMART" id="SM00014">
    <property type="entry name" value="acidPPc"/>
    <property type="match status" value="1"/>
</dbReference>
<evidence type="ECO:0000313" key="9">
    <source>
        <dbReference type="Proteomes" id="UP000515160"/>
    </source>
</evidence>
<reference evidence="10 11" key="1">
    <citation type="submission" date="2025-04" db="UniProtKB">
        <authorList>
            <consortium name="RefSeq"/>
        </authorList>
    </citation>
    <scope>IDENTIFICATION</scope>
    <source>
        <strain evidence="10 11">15112-1751.03</strain>
        <tissue evidence="10 11">Whole Adult</tissue>
    </source>
</reference>
<dbReference type="GO" id="GO:0005886">
    <property type="term" value="C:plasma membrane"/>
    <property type="evidence" value="ECO:0007669"/>
    <property type="project" value="TreeGrafter"/>
</dbReference>
<feature type="transmembrane region" description="Helical" evidence="7">
    <location>
        <begin position="94"/>
        <end position="114"/>
    </location>
</feature>
<dbReference type="PANTHER" id="PTHR10165:SF197">
    <property type="entry name" value="FI04477P-RELATED"/>
    <property type="match status" value="1"/>
</dbReference>
<keyword evidence="9" id="KW-1185">Reference proteome</keyword>
<accession>A0A6P8WN24</accession>
<feature type="transmembrane region" description="Helical" evidence="7">
    <location>
        <begin position="47"/>
        <end position="68"/>
    </location>
</feature>
<dbReference type="RefSeq" id="XP_034104033.1">
    <property type="nucleotide sequence ID" value="XM_034248142.2"/>
</dbReference>
<dbReference type="Gene3D" id="1.20.144.10">
    <property type="entry name" value="Phosphatidic acid phosphatase type 2/haloperoxidase"/>
    <property type="match status" value="1"/>
</dbReference>
<feature type="region of interest" description="Disordered" evidence="6">
    <location>
        <begin position="1"/>
        <end position="35"/>
    </location>
</feature>
<dbReference type="SUPFAM" id="SSF48317">
    <property type="entry name" value="Acid phosphatase/Vanadium-dependent haloperoxidase"/>
    <property type="match status" value="1"/>
</dbReference>
<sequence length="350" mass="39809">MRDAANEDNITTGVTPSQTQTQTSRERERERETERTALAQRQLTRRFLIELLIVTVLVIPICIFEFAVEPVRRGFFCDDESIRYPFHDNTVSPVMLGLLVGALPLLILVLVEYVRSMRAGELTTTVQLFGWQMSAWYVELGRQFAYFGFGMLLTFDATEVGKYTIGRLRPHFIAVCQPQLSDGSLCTDPINLHRYVENYECAGEGYTIADVRQTRLSFPSGHSSLSFYALLYVALYLQRKLTWSSSKLARHFLQFTLIMLAWYTALSRVMDSWHHWSDVLAGSLIGVAGALITAHYIAHFFKPQFHDVVLGSGLRRENTSATLQEEVCPATPPPYCVNSNYNDDQYCTKV</sequence>
<dbReference type="InterPro" id="IPR036938">
    <property type="entry name" value="PAP2/HPO_sf"/>
</dbReference>
<feature type="transmembrane region" description="Helical" evidence="7">
    <location>
        <begin position="248"/>
        <end position="267"/>
    </location>
</feature>
<evidence type="ECO:0000259" key="8">
    <source>
        <dbReference type="SMART" id="SM00014"/>
    </source>
</evidence>
<evidence type="ECO:0000256" key="2">
    <source>
        <dbReference type="ARBA" id="ARBA00008816"/>
    </source>
</evidence>
<keyword evidence="3 7" id="KW-0812">Transmembrane</keyword>
<dbReference type="GO" id="GO:0006644">
    <property type="term" value="P:phospholipid metabolic process"/>
    <property type="evidence" value="ECO:0007669"/>
    <property type="project" value="InterPro"/>
</dbReference>
<dbReference type="InterPro" id="IPR043216">
    <property type="entry name" value="PAP-like"/>
</dbReference>
<dbReference type="Proteomes" id="UP000515160">
    <property type="component" value="Chromosome 3"/>
</dbReference>
<feature type="domain" description="Phosphatidic acid phosphatase type 2/haloperoxidase" evidence="8">
    <location>
        <begin position="144"/>
        <end position="294"/>
    </location>
</feature>
<proteinExistence type="inferred from homology"/>
<gene>
    <name evidence="10 11" type="primary">LOC117567874</name>
</gene>
<evidence type="ECO:0000313" key="10">
    <source>
        <dbReference type="RefSeq" id="XP_034104033.1"/>
    </source>
</evidence>